<proteinExistence type="predicted"/>
<dbReference type="SMART" id="SM00228">
    <property type="entry name" value="PDZ"/>
    <property type="match status" value="1"/>
</dbReference>
<dbReference type="eggNOG" id="KOG3528">
    <property type="taxonomic scope" value="Eukaryota"/>
</dbReference>
<organism evidence="5 6">
    <name type="scientific">Nematostella vectensis</name>
    <name type="common">Starlet sea anemone</name>
    <dbReference type="NCBI Taxonomy" id="45351"/>
    <lineage>
        <taxon>Eukaryota</taxon>
        <taxon>Metazoa</taxon>
        <taxon>Cnidaria</taxon>
        <taxon>Anthozoa</taxon>
        <taxon>Hexacorallia</taxon>
        <taxon>Actiniaria</taxon>
        <taxon>Edwardsiidae</taxon>
        <taxon>Nematostella</taxon>
    </lineage>
</organism>
<name>A7T6U8_NEMVE</name>
<dbReference type="InterPro" id="IPR001478">
    <property type="entry name" value="PDZ"/>
</dbReference>
<dbReference type="GO" id="GO:0042995">
    <property type="term" value="C:cell projection"/>
    <property type="evidence" value="ECO:0007669"/>
    <property type="project" value="UniProtKB-SubCell"/>
</dbReference>
<dbReference type="Proteomes" id="UP000001593">
    <property type="component" value="Unassembled WGS sequence"/>
</dbReference>
<comment type="subcellular location">
    <subcellularLocation>
        <location evidence="1">Cell projection</location>
    </subcellularLocation>
</comment>
<evidence type="ECO:0000256" key="1">
    <source>
        <dbReference type="ARBA" id="ARBA00004316"/>
    </source>
</evidence>
<evidence type="ECO:0000256" key="2">
    <source>
        <dbReference type="ARBA" id="ARBA00022737"/>
    </source>
</evidence>
<dbReference type="AlphaFoldDB" id="A7T6U8"/>
<gene>
    <name evidence="5" type="ORF">NEMVEDRAFT_v1g148264</name>
</gene>
<feature type="non-terminal residue" evidence="5">
    <location>
        <position position="79"/>
    </location>
</feature>
<dbReference type="PhylomeDB" id="A7T6U8"/>
<dbReference type="Gene3D" id="2.30.42.10">
    <property type="match status" value="1"/>
</dbReference>
<dbReference type="SUPFAM" id="SSF50156">
    <property type="entry name" value="PDZ domain-like"/>
    <property type="match status" value="1"/>
</dbReference>
<dbReference type="PROSITE" id="PS50106">
    <property type="entry name" value="PDZ"/>
    <property type="match status" value="1"/>
</dbReference>
<sequence length="79" mass="8458">GISISGGKGSKTQPEIRIEKVFPGGAAADDGRLKNGDEVISVDGMSLKDVTHAEAVDIIRRSYNDKSKTVMQIVVFPKQ</sequence>
<keyword evidence="6" id="KW-1185">Reference proteome</keyword>
<dbReference type="PANTHER" id="PTHR23116:SF29">
    <property type="entry name" value="PDZ DOMAIN-CONTAINING PROTEIN 7"/>
    <property type="match status" value="1"/>
</dbReference>
<dbReference type="STRING" id="45351.A7T6U8"/>
<keyword evidence="2" id="KW-0677">Repeat</keyword>
<dbReference type="Pfam" id="PF00595">
    <property type="entry name" value="PDZ"/>
    <property type="match status" value="1"/>
</dbReference>
<evidence type="ECO:0000313" key="6">
    <source>
        <dbReference type="Proteomes" id="UP000001593"/>
    </source>
</evidence>
<reference evidence="5 6" key="1">
    <citation type="journal article" date="2007" name="Science">
        <title>Sea anemone genome reveals ancestral eumetazoan gene repertoire and genomic organization.</title>
        <authorList>
            <person name="Putnam N.H."/>
            <person name="Srivastava M."/>
            <person name="Hellsten U."/>
            <person name="Dirks B."/>
            <person name="Chapman J."/>
            <person name="Salamov A."/>
            <person name="Terry A."/>
            <person name="Shapiro H."/>
            <person name="Lindquist E."/>
            <person name="Kapitonov V.V."/>
            <person name="Jurka J."/>
            <person name="Genikhovich G."/>
            <person name="Grigoriev I.V."/>
            <person name="Lucas S.M."/>
            <person name="Steele R.E."/>
            <person name="Finnerty J.R."/>
            <person name="Technau U."/>
            <person name="Martindale M.Q."/>
            <person name="Rokhsar D.S."/>
        </authorList>
    </citation>
    <scope>NUCLEOTIDE SEQUENCE [LARGE SCALE GENOMIC DNA]</scope>
    <source>
        <strain evidence="6">CH2 X CH6</strain>
    </source>
</reference>
<accession>A7T6U8</accession>
<dbReference type="OMA" id="ALVIRWP"/>
<keyword evidence="3" id="KW-0966">Cell projection</keyword>
<protein>
    <recommendedName>
        <fullName evidence="4">PDZ domain-containing protein</fullName>
    </recommendedName>
</protein>
<dbReference type="InterPro" id="IPR051844">
    <property type="entry name" value="USH2_Complex_Protein"/>
</dbReference>
<evidence type="ECO:0000259" key="4">
    <source>
        <dbReference type="PROSITE" id="PS50106"/>
    </source>
</evidence>
<evidence type="ECO:0000313" key="5">
    <source>
        <dbReference type="EMBL" id="EDO28305.1"/>
    </source>
</evidence>
<feature type="domain" description="PDZ" evidence="4">
    <location>
        <begin position="1"/>
        <end position="62"/>
    </location>
</feature>
<dbReference type="HOGENOM" id="CLU_178158_0_0_1"/>
<dbReference type="InParanoid" id="A7T6U8"/>
<dbReference type="PANTHER" id="PTHR23116">
    <property type="entry name" value="PDZ DOMAIN CONTAINING WHIRLIN AND HARMONIN-RELATED"/>
    <property type="match status" value="1"/>
</dbReference>
<evidence type="ECO:0000256" key="3">
    <source>
        <dbReference type="ARBA" id="ARBA00023273"/>
    </source>
</evidence>
<dbReference type="EMBL" id="DS471734">
    <property type="protein sequence ID" value="EDO28305.1"/>
    <property type="molecule type" value="Genomic_DNA"/>
</dbReference>
<dbReference type="InterPro" id="IPR036034">
    <property type="entry name" value="PDZ_sf"/>
</dbReference>